<keyword evidence="3" id="KW-1185">Reference proteome</keyword>
<evidence type="ECO:0000313" key="2">
    <source>
        <dbReference type="EMBL" id="SDM38074.1"/>
    </source>
</evidence>
<evidence type="ECO:0000256" key="1">
    <source>
        <dbReference type="SAM" id="MobiDB-lite"/>
    </source>
</evidence>
<reference evidence="3" key="1">
    <citation type="submission" date="2016-10" db="EMBL/GenBank/DDBJ databases">
        <authorList>
            <person name="Varghese N."/>
            <person name="Submissions S."/>
        </authorList>
    </citation>
    <scope>NUCLEOTIDE SEQUENCE [LARGE SCALE GENOMIC DNA]</scope>
    <source>
        <strain evidence="3">CGMCC 1.10119</strain>
    </source>
</reference>
<gene>
    <name evidence="2" type="ORF">SAMN04487949_1468</name>
</gene>
<dbReference type="OrthoDB" id="269729at2157"/>
<accession>A0A1G9SRS8</accession>
<sequence length="680" mass="74782">MIEVESTGTGVRAVDSAKTSIEVSSDDWTTLDGTGAVPRPTDTTVSGETSTLSFPPVFVVAERLDGDETFELGSDVGPIDLPPDEYVVRVDGNVLTYVQFDGPARLEKPGFERTVLSFPHRTTVTLGFRSRVQSPPETVTVPRTPSGVATALSVLSSGHRTTTPDRTFPTMRGHPPLVEFGAETHVPDVVTERREAVDVGLVVPPRLDYLIPSSSLVHYLGATVSVEPGATPRLRVADRTHELSTLPTFQDECASLLRRVFMLDCLVRNAGPYGTDLAEMPALDDLGLDADDLYETSIATRVDAYLDVPFDSVSERLPEWHLSMYVDPTFDHVEALPYLLHTVPNVFLPTSKPLSGDERLTRSLDDFYRQQTSSVSVDLVDPDLGPGRVHGWLADGAPIDAFTAVPEAYANRFDYLQRTSDAISVVAVLNDNDMADEHAEAARIYRQRASDLDIDIAVREHLSTDELAEVFETPTDLVHYIGHCEESGLRCRDGNLSLSSLRESNAQTFFLNACGSFHEGVELVRQGSVAGAVTFNKVLDSHAARVGTAFARFLMNGFSIEQALTLARRRIMMGKDYTVVGDGTHVLTQSDDYVPATAELWHATDEGYFDLDYEVFSPAAHGGYYQPYLPGNEQSHLIGQKTSHRLDRETLDEFLERADVPIVYDGDIHWSGTLLETLDE</sequence>
<feature type="region of interest" description="Disordered" evidence="1">
    <location>
        <begin position="29"/>
        <end position="49"/>
    </location>
</feature>
<dbReference type="AlphaFoldDB" id="A0A1G9SRS8"/>
<name>A0A1G9SRS8_9EURY</name>
<dbReference type="RefSeq" id="WP_089695852.1">
    <property type="nucleotide sequence ID" value="NZ_FNHL01000002.1"/>
</dbReference>
<dbReference type="EMBL" id="FNHL01000002">
    <property type="protein sequence ID" value="SDM38074.1"/>
    <property type="molecule type" value="Genomic_DNA"/>
</dbReference>
<organism evidence="2 3">
    <name type="scientific">Halogranum gelatinilyticum</name>
    <dbReference type="NCBI Taxonomy" id="660521"/>
    <lineage>
        <taxon>Archaea</taxon>
        <taxon>Methanobacteriati</taxon>
        <taxon>Methanobacteriota</taxon>
        <taxon>Stenosarchaea group</taxon>
        <taxon>Halobacteria</taxon>
        <taxon>Halobacteriales</taxon>
        <taxon>Haloferacaceae</taxon>
    </lineage>
</organism>
<protein>
    <recommendedName>
        <fullName evidence="4">CHAT domain-containing protein</fullName>
    </recommendedName>
</protein>
<evidence type="ECO:0000313" key="3">
    <source>
        <dbReference type="Proteomes" id="UP000199451"/>
    </source>
</evidence>
<dbReference type="Proteomes" id="UP000199451">
    <property type="component" value="Unassembled WGS sequence"/>
</dbReference>
<proteinExistence type="predicted"/>
<evidence type="ECO:0008006" key="4">
    <source>
        <dbReference type="Google" id="ProtNLM"/>
    </source>
</evidence>